<comment type="caution">
    <text evidence="1">The sequence shown here is derived from an EMBL/GenBank/DDBJ whole genome shotgun (WGS) entry which is preliminary data.</text>
</comment>
<proteinExistence type="predicted"/>
<dbReference type="Proteomes" id="UP001054837">
    <property type="component" value="Unassembled WGS sequence"/>
</dbReference>
<organism evidence="1 2">
    <name type="scientific">Caerostris darwini</name>
    <dbReference type="NCBI Taxonomy" id="1538125"/>
    <lineage>
        <taxon>Eukaryota</taxon>
        <taxon>Metazoa</taxon>
        <taxon>Ecdysozoa</taxon>
        <taxon>Arthropoda</taxon>
        <taxon>Chelicerata</taxon>
        <taxon>Arachnida</taxon>
        <taxon>Araneae</taxon>
        <taxon>Araneomorphae</taxon>
        <taxon>Entelegynae</taxon>
        <taxon>Araneoidea</taxon>
        <taxon>Araneidae</taxon>
        <taxon>Caerostris</taxon>
    </lineage>
</organism>
<dbReference type="AlphaFoldDB" id="A0AAV4THH7"/>
<evidence type="ECO:0000313" key="1">
    <source>
        <dbReference type="EMBL" id="GIY44857.1"/>
    </source>
</evidence>
<gene>
    <name evidence="1" type="ORF">CDAR_240881</name>
</gene>
<reference evidence="1 2" key="1">
    <citation type="submission" date="2021-06" db="EMBL/GenBank/DDBJ databases">
        <title>Caerostris darwini draft genome.</title>
        <authorList>
            <person name="Kono N."/>
            <person name="Arakawa K."/>
        </authorList>
    </citation>
    <scope>NUCLEOTIDE SEQUENCE [LARGE SCALE GENOMIC DNA]</scope>
</reference>
<dbReference type="EMBL" id="BPLQ01009579">
    <property type="protein sequence ID" value="GIY44857.1"/>
    <property type="molecule type" value="Genomic_DNA"/>
</dbReference>
<accession>A0AAV4THH7</accession>
<protein>
    <submittedName>
        <fullName evidence="1">Uncharacterized protein</fullName>
    </submittedName>
</protein>
<evidence type="ECO:0000313" key="2">
    <source>
        <dbReference type="Proteomes" id="UP001054837"/>
    </source>
</evidence>
<keyword evidence="2" id="KW-1185">Reference proteome</keyword>
<sequence>MGMERKCCYSTPFKNHNHNSLHQLYEQLHGIIKINIPTSKIKRNREKSRLHSICQPPINPKHQKSNHPISCPPPTVQAIQRDATPLALPTAMSLQLQTNSGCIPIVPTKLQITIEPAIELSRLARACSHAGPGP</sequence>
<name>A0AAV4THH7_9ARAC</name>